<dbReference type="Proteomes" id="UP001055879">
    <property type="component" value="Linkage Group LG03"/>
</dbReference>
<name>A0ACB9DGZ4_ARCLA</name>
<dbReference type="EMBL" id="CM042049">
    <property type="protein sequence ID" value="KAI3745837.1"/>
    <property type="molecule type" value="Genomic_DNA"/>
</dbReference>
<keyword evidence="2" id="KW-1185">Reference proteome</keyword>
<reference evidence="2" key="1">
    <citation type="journal article" date="2022" name="Mol. Ecol. Resour.">
        <title>The genomes of chicory, endive, great burdock and yacon provide insights into Asteraceae palaeo-polyploidization history and plant inulin production.</title>
        <authorList>
            <person name="Fan W."/>
            <person name="Wang S."/>
            <person name="Wang H."/>
            <person name="Wang A."/>
            <person name="Jiang F."/>
            <person name="Liu H."/>
            <person name="Zhao H."/>
            <person name="Xu D."/>
            <person name="Zhang Y."/>
        </authorList>
    </citation>
    <scope>NUCLEOTIDE SEQUENCE [LARGE SCALE GENOMIC DNA]</scope>
    <source>
        <strain evidence="2">cv. Niubang</strain>
    </source>
</reference>
<evidence type="ECO:0000313" key="1">
    <source>
        <dbReference type="EMBL" id="KAI3745837.1"/>
    </source>
</evidence>
<accession>A0ACB9DGZ4</accession>
<organism evidence="1 2">
    <name type="scientific">Arctium lappa</name>
    <name type="common">Greater burdock</name>
    <name type="synonym">Lappa major</name>
    <dbReference type="NCBI Taxonomy" id="4217"/>
    <lineage>
        <taxon>Eukaryota</taxon>
        <taxon>Viridiplantae</taxon>
        <taxon>Streptophyta</taxon>
        <taxon>Embryophyta</taxon>
        <taxon>Tracheophyta</taxon>
        <taxon>Spermatophyta</taxon>
        <taxon>Magnoliopsida</taxon>
        <taxon>eudicotyledons</taxon>
        <taxon>Gunneridae</taxon>
        <taxon>Pentapetalae</taxon>
        <taxon>asterids</taxon>
        <taxon>campanulids</taxon>
        <taxon>Asterales</taxon>
        <taxon>Asteraceae</taxon>
        <taxon>Carduoideae</taxon>
        <taxon>Cardueae</taxon>
        <taxon>Arctiinae</taxon>
        <taxon>Arctium</taxon>
    </lineage>
</organism>
<gene>
    <name evidence="1" type="ORF">L6452_08248</name>
</gene>
<evidence type="ECO:0000313" key="2">
    <source>
        <dbReference type="Proteomes" id="UP001055879"/>
    </source>
</evidence>
<reference evidence="1 2" key="2">
    <citation type="journal article" date="2022" name="Mol. Ecol. Resour.">
        <title>The genomes of chicory, endive, great burdock and yacon provide insights into Asteraceae paleo-polyploidization history and plant inulin production.</title>
        <authorList>
            <person name="Fan W."/>
            <person name="Wang S."/>
            <person name="Wang H."/>
            <person name="Wang A."/>
            <person name="Jiang F."/>
            <person name="Liu H."/>
            <person name="Zhao H."/>
            <person name="Xu D."/>
            <person name="Zhang Y."/>
        </authorList>
    </citation>
    <scope>NUCLEOTIDE SEQUENCE [LARGE SCALE GENOMIC DNA]</scope>
    <source>
        <strain evidence="2">cv. Niubang</strain>
    </source>
</reference>
<protein>
    <submittedName>
        <fullName evidence="1">Uncharacterized protein</fullName>
    </submittedName>
</protein>
<sequence>MMEMAITKYNQCERSSHAVISTPVTWKLNMCNQQKEDRECRYHVIKQIFQYAMYKQYHSPHKDIWTTTAAFSIEQIDQLVMWW</sequence>
<proteinExistence type="predicted"/>
<comment type="caution">
    <text evidence="1">The sequence shown here is derived from an EMBL/GenBank/DDBJ whole genome shotgun (WGS) entry which is preliminary data.</text>
</comment>